<sequence>MATCKNCDHKWNWKTSVKKLLTLRNVMKCPHCGEEQYMSAKSQKRLSIYLFTPLILWLILSVLNFPLQNVMTVTVLGFVVSIMMMPFSYELSDEEEPLW</sequence>
<dbReference type="GeneID" id="93682316"/>
<keyword evidence="1" id="KW-0472">Membrane</keyword>
<dbReference type="EMBL" id="LNQP01000005">
    <property type="protein sequence ID" value="KSU89393.1"/>
    <property type="molecule type" value="Genomic_DNA"/>
</dbReference>
<organism evidence="2 3">
    <name type="scientific">Priestia veravalensis</name>
    <dbReference type="NCBI Taxonomy" id="1414648"/>
    <lineage>
        <taxon>Bacteria</taxon>
        <taxon>Bacillati</taxon>
        <taxon>Bacillota</taxon>
        <taxon>Bacilli</taxon>
        <taxon>Bacillales</taxon>
        <taxon>Bacillaceae</taxon>
        <taxon>Priestia</taxon>
    </lineage>
</organism>
<comment type="caution">
    <text evidence="2">The sequence shown here is derived from an EMBL/GenBank/DDBJ whole genome shotgun (WGS) entry which is preliminary data.</text>
</comment>
<dbReference type="InterPro" id="IPR026369">
    <property type="entry name" value="CxxC_20_CxxC"/>
</dbReference>
<feature type="transmembrane region" description="Helical" evidence="1">
    <location>
        <begin position="71"/>
        <end position="89"/>
    </location>
</feature>
<evidence type="ECO:0000256" key="1">
    <source>
        <dbReference type="SAM" id="Phobius"/>
    </source>
</evidence>
<protein>
    <recommendedName>
        <fullName evidence="4">Cxxc_20_cxxc protein</fullName>
    </recommendedName>
</protein>
<evidence type="ECO:0000313" key="2">
    <source>
        <dbReference type="EMBL" id="KSU89393.1"/>
    </source>
</evidence>
<keyword evidence="1" id="KW-0812">Transmembrane</keyword>
<dbReference type="Proteomes" id="UP000053681">
    <property type="component" value="Unassembled WGS sequence"/>
</dbReference>
<keyword evidence="3" id="KW-1185">Reference proteome</keyword>
<dbReference type="AlphaFoldDB" id="A0A0V8JQZ8"/>
<reference evidence="2 3" key="1">
    <citation type="submission" date="2015-11" db="EMBL/GenBank/DDBJ databases">
        <title>Bacillus caseinolyticus sp nov.</title>
        <authorList>
            <person name="Dastager S.G."/>
            <person name="Mawlankar R."/>
        </authorList>
    </citation>
    <scope>NUCLEOTIDE SEQUENCE [LARGE SCALE GENOMIC DNA]</scope>
    <source>
        <strain evidence="2 3">SGD-V-76</strain>
    </source>
</reference>
<dbReference type="RefSeq" id="WP_025911153.1">
    <property type="nucleotide sequence ID" value="NZ_KQ758628.1"/>
</dbReference>
<evidence type="ECO:0008006" key="4">
    <source>
        <dbReference type="Google" id="ProtNLM"/>
    </source>
</evidence>
<feature type="transmembrane region" description="Helical" evidence="1">
    <location>
        <begin position="46"/>
        <end position="65"/>
    </location>
</feature>
<name>A0A0V8JQZ8_9BACI</name>
<proteinExistence type="predicted"/>
<dbReference type="NCBIfam" id="TIGR04104">
    <property type="entry name" value="cxxc_20_cxxc"/>
    <property type="match status" value="1"/>
</dbReference>
<evidence type="ECO:0000313" key="3">
    <source>
        <dbReference type="Proteomes" id="UP000053681"/>
    </source>
</evidence>
<accession>A0A0V8JQZ8</accession>
<keyword evidence="1" id="KW-1133">Transmembrane helix</keyword>
<gene>
    <name evidence="2" type="ORF">AS180_02245</name>
</gene>